<evidence type="ECO:0008006" key="3">
    <source>
        <dbReference type="Google" id="ProtNLM"/>
    </source>
</evidence>
<evidence type="ECO:0000313" key="1">
    <source>
        <dbReference type="EMBL" id="KQK25884.1"/>
    </source>
</evidence>
<proteinExistence type="predicted"/>
<name>A0A0Q3KP42_9FLAO</name>
<evidence type="ECO:0000313" key="2">
    <source>
        <dbReference type="Proteomes" id="UP000051682"/>
    </source>
</evidence>
<organism evidence="1 2">
    <name type="scientific">Chryseobacterium aquaticum</name>
    <dbReference type="NCBI Taxonomy" id="452084"/>
    <lineage>
        <taxon>Bacteria</taxon>
        <taxon>Pseudomonadati</taxon>
        <taxon>Bacteroidota</taxon>
        <taxon>Flavobacteriia</taxon>
        <taxon>Flavobacteriales</taxon>
        <taxon>Weeksellaceae</taxon>
        <taxon>Chryseobacterium group</taxon>
        <taxon>Chryseobacterium</taxon>
    </lineage>
</organism>
<gene>
    <name evidence="1" type="ORF">AR438_09845</name>
</gene>
<dbReference type="STRING" id="452084.AR438_09845"/>
<accession>A0A0Q3KP42</accession>
<protein>
    <recommendedName>
        <fullName evidence="3">Type II toxin-antitoxin system RelE/ParE family toxin</fullName>
    </recommendedName>
</protein>
<dbReference type="Proteomes" id="UP000051682">
    <property type="component" value="Unassembled WGS sequence"/>
</dbReference>
<reference evidence="1 2" key="1">
    <citation type="submission" date="2015-10" db="EMBL/GenBank/DDBJ databases">
        <title>Chryseobacterium aquaticum genome.</title>
        <authorList>
            <person name="Newman J.D."/>
            <person name="Ferguson M.B."/>
            <person name="Miller J.R."/>
        </authorList>
    </citation>
    <scope>NUCLEOTIDE SEQUENCE [LARGE SCALE GENOMIC DNA]</scope>
    <source>
        <strain evidence="1 2">KCTC 12483</strain>
    </source>
</reference>
<dbReference type="EMBL" id="LLYZ01000005">
    <property type="protein sequence ID" value="KQK25884.1"/>
    <property type="molecule type" value="Genomic_DNA"/>
</dbReference>
<sequence length="107" mass="13082">MEKIIVFSIDVELYLENLIDVLYEQKYFGYKEDAKLYVQDIVLFIMNNSFTINVRKSPLKFQKYGKKFIRYKANNHTFWYIFFDQRGNQFLINYILNNHSQDFPDLI</sequence>
<keyword evidence="2" id="KW-1185">Reference proteome</keyword>
<dbReference type="AlphaFoldDB" id="A0A0Q3KP42"/>
<comment type="caution">
    <text evidence="1">The sequence shown here is derived from an EMBL/GenBank/DDBJ whole genome shotgun (WGS) entry which is preliminary data.</text>
</comment>